<dbReference type="PANTHER" id="PTHR43451:SF1">
    <property type="entry name" value="ACETYLTRANSFERASE"/>
    <property type="match status" value="1"/>
</dbReference>
<evidence type="ECO:0000313" key="3">
    <source>
        <dbReference type="Proteomes" id="UP000240892"/>
    </source>
</evidence>
<dbReference type="GO" id="GO:0016747">
    <property type="term" value="F:acyltransferase activity, transferring groups other than amino-acyl groups"/>
    <property type="evidence" value="ECO:0007669"/>
    <property type="project" value="InterPro"/>
</dbReference>
<accession>A0A2T2XWP3</accession>
<dbReference type="Pfam" id="PF13673">
    <property type="entry name" value="Acetyltransf_10"/>
    <property type="match status" value="1"/>
</dbReference>
<protein>
    <submittedName>
        <fullName evidence="2">GNAT family N-acetyltransferase</fullName>
    </submittedName>
</protein>
<dbReference type="Gene3D" id="3.40.630.30">
    <property type="match status" value="1"/>
</dbReference>
<dbReference type="Proteomes" id="UP000240892">
    <property type="component" value="Unassembled WGS sequence"/>
</dbReference>
<keyword evidence="2" id="KW-0808">Transferase</keyword>
<evidence type="ECO:0000259" key="1">
    <source>
        <dbReference type="PROSITE" id="PS51186"/>
    </source>
</evidence>
<dbReference type="PROSITE" id="PS51186">
    <property type="entry name" value="GNAT"/>
    <property type="match status" value="1"/>
</dbReference>
<dbReference type="InterPro" id="IPR000182">
    <property type="entry name" value="GNAT_dom"/>
</dbReference>
<keyword evidence="3" id="KW-1185">Reference proteome</keyword>
<dbReference type="NCBIfam" id="NF007338">
    <property type="entry name" value="PRK09831.1"/>
    <property type="match status" value="1"/>
</dbReference>
<dbReference type="AlphaFoldDB" id="A0A2T2XWP3"/>
<dbReference type="CDD" id="cd04301">
    <property type="entry name" value="NAT_SF"/>
    <property type="match status" value="1"/>
</dbReference>
<gene>
    <name evidence="2" type="ORF">C8256_21815</name>
</gene>
<dbReference type="SUPFAM" id="SSF55729">
    <property type="entry name" value="Acyl-CoA N-acyltransferases (Nat)"/>
    <property type="match status" value="1"/>
</dbReference>
<dbReference type="STRING" id="1006000.GKAS_02364"/>
<reference evidence="2 3" key="1">
    <citation type="submission" date="2018-03" db="EMBL/GenBank/DDBJ databases">
        <title>First report of an OXA-48+CTX-M-M-producing Kluyvera ascorbata clone recovered from patients admitted in a University Hospital in Madrid, Spain.</title>
        <authorList>
            <person name="Hernandez-Garcia M."/>
            <person name="Leon-Sampedro R."/>
            <person name="Perez-Viso B."/>
            <person name="Morosini M.I."/>
            <person name="Lopez-Fresnena N."/>
            <person name="Coque T.M."/>
            <person name="Bonten M."/>
            <person name="Malhotra-Kumar S."/>
            <person name="Ruiz-Garbajosa P."/>
            <person name="Canton R."/>
        </authorList>
    </citation>
    <scope>NUCLEOTIDE SEQUENCE [LARGE SCALE GENOMIC DNA]</scope>
    <source>
        <strain evidence="2 3">KA2</strain>
    </source>
</reference>
<dbReference type="InterPro" id="IPR016181">
    <property type="entry name" value="Acyl_CoA_acyltransferase"/>
</dbReference>
<dbReference type="PANTHER" id="PTHR43451">
    <property type="entry name" value="ACETYLTRANSFERASE (GNAT) FAMILY PROTEIN"/>
    <property type="match status" value="1"/>
</dbReference>
<feature type="domain" description="N-acetyltransferase" evidence="1">
    <location>
        <begin position="2"/>
        <end position="148"/>
    </location>
</feature>
<name>A0A2T2XWP3_9ENTR</name>
<sequence>MMQIRAYCDDDFSALCRIFQRAVREIASQHYSPAQINAWAQVDDARWRQKMADSLVLVATVDETPVGFVTAVERYIDLLFVDPSYARQGVASALLNALFARVPTGALTVESSITAKACFERLGFVVLAEQEVEARGETFVNYRMEKIR</sequence>
<proteinExistence type="predicted"/>
<dbReference type="InterPro" id="IPR052564">
    <property type="entry name" value="N-acetyltrans/Recomb-assoc"/>
</dbReference>
<evidence type="ECO:0000313" key="2">
    <source>
        <dbReference type="EMBL" id="PSR44705.1"/>
    </source>
</evidence>
<dbReference type="EMBL" id="PYHO01000025">
    <property type="protein sequence ID" value="PSR44705.1"/>
    <property type="molecule type" value="Genomic_DNA"/>
</dbReference>
<comment type="caution">
    <text evidence="2">The sequence shown here is derived from an EMBL/GenBank/DDBJ whole genome shotgun (WGS) entry which is preliminary data.</text>
</comment>
<organism evidence="2 3">
    <name type="scientific">Kluyvera genomosp. 2</name>
    <dbReference type="NCBI Taxonomy" id="2774054"/>
    <lineage>
        <taxon>Bacteria</taxon>
        <taxon>Pseudomonadati</taxon>
        <taxon>Pseudomonadota</taxon>
        <taxon>Gammaproteobacteria</taxon>
        <taxon>Enterobacterales</taxon>
        <taxon>Enterobacteriaceae</taxon>
        <taxon>Kluyvera</taxon>
    </lineage>
</organism>